<dbReference type="InterPro" id="IPR005625">
    <property type="entry name" value="PepSY-ass_TM"/>
</dbReference>
<accession>A0ABV4TDK3</accession>
<name>A0ABV4TDK3_9FLAO</name>
<dbReference type="Pfam" id="PF03929">
    <property type="entry name" value="PepSY_TM"/>
    <property type="match status" value="1"/>
</dbReference>
<feature type="transmembrane region" description="Helical" evidence="1">
    <location>
        <begin position="450"/>
        <end position="469"/>
    </location>
</feature>
<organism evidence="2 3">
    <name type="scientific">Flavobacterium zubiriense</name>
    <dbReference type="NCBI Taxonomy" id="3138075"/>
    <lineage>
        <taxon>Bacteria</taxon>
        <taxon>Pseudomonadati</taxon>
        <taxon>Bacteroidota</taxon>
        <taxon>Flavobacteriia</taxon>
        <taxon>Flavobacteriales</taxon>
        <taxon>Flavobacteriaceae</taxon>
        <taxon>Flavobacterium</taxon>
    </lineage>
</organism>
<comment type="caution">
    <text evidence="2">The sequence shown here is derived from an EMBL/GenBank/DDBJ whole genome shotgun (WGS) entry which is preliminary data.</text>
</comment>
<keyword evidence="3" id="KW-1185">Reference proteome</keyword>
<feature type="transmembrane region" description="Helical" evidence="1">
    <location>
        <begin position="12"/>
        <end position="36"/>
    </location>
</feature>
<dbReference type="EMBL" id="JBCFQL010000012">
    <property type="protein sequence ID" value="MFA9192060.1"/>
    <property type="molecule type" value="Genomic_DNA"/>
</dbReference>
<feature type="transmembrane region" description="Helical" evidence="1">
    <location>
        <begin position="205"/>
        <end position="229"/>
    </location>
</feature>
<sequence length="519" mass="59680">MNNRNYNIFFHTHTVSGIVISVVLYVIFFAGSFSFFKDDITSWEKGESTLQTNKIQLNFDQALKVLDTAYDLHGRKISFYQPQNEHSVGTSLEASKDSLASKKGKESQYLILKNSTYKTTSYEESYSLGEFIYRLHFLAQIPYPVGYYLSGFIALFFLFAIATGVLLHWKKIISSFYVFRPKEKLKTWWTDAHTSLGMLGLPFQFVYAVTGAFFMIKLLIIAPSVQLLYQGDQEKFYKELEYSGTEYTFENKTLTKSFSINEMVAATKKNWKNFNISRVEIQNYGDVNMHVLIEGEIDYGKKFTGIGKMVYKVATGEVVSKKDPITQTTYLDSVKNILYRIHFGDYGGYGLKIISFVLGILSCFVIISGVMIWLVARDKKNMPGKKRRFNEGVVRFYLAICLSMFPVTALTFIVAKMYYPLGQDNTYAIYFISWLLMSIFFILKKNNRFTNQFCLLSGSILGFLIPITNGIKTGNWFWVSCSNNQFQPFFVDVFWIILSAITLYASFKLKTTAKHKEPV</sequence>
<evidence type="ECO:0000256" key="1">
    <source>
        <dbReference type="SAM" id="Phobius"/>
    </source>
</evidence>
<protein>
    <submittedName>
        <fullName evidence="2">PepSY-associated TM helix domain-containing protein</fullName>
    </submittedName>
</protein>
<dbReference type="RefSeq" id="WP_373407022.1">
    <property type="nucleotide sequence ID" value="NZ_JBCFQL010000012.1"/>
</dbReference>
<reference evidence="2 3" key="1">
    <citation type="submission" date="2024-04" db="EMBL/GenBank/DDBJ databases">
        <title>New Clade of Flavobacterium.</title>
        <authorList>
            <person name="Matos L."/>
            <person name="Proenca D.N."/>
            <person name="Fransisco R.M."/>
            <person name="Chung A.P."/>
            <person name="Maccario L."/>
            <person name="Sorensen S.J."/>
            <person name="Morais P.V."/>
        </authorList>
    </citation>
    <scope>NUCLEOTIDE SEQUENCE [LARGE SCALE GENOMIC DNA]</scope>
    <source>
        <strain evidence="2 3">FZUC8N2.13</strain>
    </source>
</reference>
<keyword evidence="1" id="KW-0472">Membrane</keyword>
<feature type="transmembrane region" description="Helical" evidence="1">
    <location>
        <begin position="489"/>
        <end position="507"/>
    </location>
</feature>
<dbReference type="PANTHER" id="PTHR34219">
    <property type="entry name" value="IRON-REGULATED INNER MEMBRANE PROTEIN-RELATED"/>
    <property type="match status" value="1"/>
</dbReference>
<feature type="transmembrane region" description="Helical" evidence="1">
    <location>
        <begin position="427"/>
        <end position="443"/>
    </location>
</feature>
<evidence type="ECO:0000313" key="2">
    <source>
        <dbReference type="EMBL" id="MFA9192060.1"/>
    </source>
</evidence>
<evidence type="ECO:0000313" key="3">
    <source>
        <dbReference type="Proteomes" id="UP001574169"/>
    </source>
</evidence>
<gene>
    <name evidence="2" type="ORF">AAGV28_11840</name>
</gene>
<dbReference type="PANTHER" id="PTHR34219:SF3">
    <property type="entry name" value="BLL7967 PROTEIN"/>
    <property type="match status" value="1"/>
</dbReference>
<feature type="transmembrane region" description="Helical" evidence="1">
    <location>
        <begin position="353"/>
        <end position="375"/>
    </location>
</feature>
<keyword evidence="1" id="KW-0812">Transmembrane</keyword>
<feature type="transmembrane region" description="Helical" evidence="1">
    <location>
        <begin position="396"/>
        <end position="415"/>
    </location>
</feature>
<feature type="transmembrane region" description="Helical" evidence="1">
    <location>
        <begin position="145"/>
        <end position="167"/>
    </location>
</feature>
<proteinExistence type="predicted"/>
<dbReference type="Proteomes" id="UP001574169">
    <property type="component" value="Unassembled WGS sequence"/>
</dbReference>
<keyword evidence="1" id="KW-1133">Transmembrane helix</keyword>